<comment type="caution">
    <text evidence="2">The sequence shown here is derived from an EMBL/GenBank/DDBJ whole genome shotgun (WGS) entry which is preliminary data.</text>
</comment>
<dbReference type="GeneID" id="87846022"/>
<name>A0AAE0HMQ8_9PEZI</name>
<dbReference type="Proteomes" id="UP001278766">
    <property type="component" value="Unassembled WGS sequence"/>
</dbReference>
<protein>
    <submittedName>
        <fullName evidence="2">Uncharacterized protein</fullName>
    </submittedName>
</protein>
<proteinExistence type="predicted"/>
<keyword evidence="3" id="KW-1185">Reference proteome</keyword>
<reference evidence="2" key="2">
    <citation type="submission" date="2023-06" db="EMBL/GenBank/DDBJ databases">
        <authorList>
            <consortium name="Lawrence Berkeley National Laboratory"/>
            <person name="Haridas S."/>
            <person name="Hensen N."/>
            <person name="Bonometti L."/>
            <person name="Westerberg I."/>
            <person name="Brannstrom I.O."/>
            <person name="Guillou S."/>
            <person name="Cros-Aarteil S."/>
            <person name="Calhoun S."/>
            <person name="Kuo A."/>
            <person name="Mondo S."/>
            <person name="Pangilinan J."/>
            <person name="Riley R."/>
            <person name="Labutti K."/>
            <person name="Andreopoulos B."/>
            <person name="Lipzen A."/>
            <person name="Chen C."/>
            <person name="Yanf M."/>
            <person name="Daum C."/>
            <person name="Ng V."/>
            <person name="Clum A."/>
            <person name="Steindorff A."/>
            <person name="Ohm R."/>
            <person name="Martin F."/>
            <person name="Silar P."/>
            <person name="Natvig D."/>
            <person name="Lalanne C."/>
            <person name="Gautier V."/>
            <person name="Ament-Velasquez S.L."/>
            <person name="Kruys A."/>
            <person name="Hutchinson M.I."/>
            <person name="Powell A.J."/>
            <person name="Barry K."/>
            <person name="Miller A.N."/>
            <person name="Grigoriev I.V."/>
            <person name="Debuchy R."/>
            <person name="Gladieux P."/>
            <person name="Thoren M.H."/>
            <person name="Johannesson H."/>
        </authorList>
    </citation>
    <scope>NUCLEOTIDE SEQUENCE</scope>
    <source>
        <strain evidence="2">CBS 168.71</strain>
    </source>
</reference>
<sequence length="378" mass="43306">MSMEKQEPSLEADEQSGSLLFQRVPQEIRNHIYAQLFSSIRLTFGFRWNGCTSRVAVKPAPHGFAFLHSCRRARLEINDSWLQYMLFSFEDPYEMLDHLSALPTEMLSKIRRVRVSGDQLAYTIFGEQELYPLAGALKLLPGLQLDQLTVVGLPEGRDSYNTLNGLIKGSGGWKTLRFVSPNSSMLGFEASRKVPFTDDTVVNDWEDWRESQPENWQAMLEARDGRDSHPSVTVYRAREPSHRSSRPIPRPSECVEYRQEPVQQLPGWNPDFVPEDPDLMGEGEKDKALLVVVKRGAGVDYQEKEDSPFVNGDLREHEHGSTWEEIGGPSLWANGGRVRDRQPPIVDDYNDPEEHVWTQRHFCKGLYGVHYDCHRDEC</sequence>
<organism evidence="2 3">
    <name type="scientific">Chaetomium fimeti</name>
    <dbReference type="NCBI Taxonomy" id="1854472"/>
    <lineage>
        <taxon>Eukaryota</taxon>
        <taxon>Fungi</taxon>
        <taxon>Dikarya</taxon>
        <taxon>Ascomycota</taxon>
        <taxon>Pezizomycotina</taxon>
        <taxon>Sordariomycetes</taxon>
        <taxon>Sordariomycetidae</taxon>
        <taxon>Sordariales</taxon>
        <taxon>Chaetomiaceae</taxon>
        <taxon>Chaetomium</taxon>
    </lineage>
</organism>
<reference evidence="2" key="1">
    <citation type="journal article" date="2023" name="Mol. Phylogenet. Evol.">
        <title>Genome-scale phylogeny and comparative genomics of the fungal order Sordariales.</title>
        <authorList>
            <person name="Hensen N."/>
            <person name="Bonometti L."/>
            <person name="Westerberg I."/>
            <person name="Brannstrom I.O."/>
            <person name="Guillou S."/>
            <person name="Cros-Aarteil S."/>
            <person name="Calhoun S."/>
            <person name="Haridas S."/>
            <person name="Kuo A."/>
            <person name="Mondo S."/>
            <person name="Pangilinan J."/>
            <person name="Riley R."/>
            <person name="LaButti K."/>
            <person name="Andreopoulos B."/>
            <person name="Lipzen A."/>
            <person name="Chen C."/>
            <person name="Yan M."/>
            <person name="Daum C."/>
            <person name="Ng V."/>
            <person name="Clum A."/>
            <person name="Steindorff A."/>
            <person name="Ohm R.A."/>
            <person name="Martin F."/>
            <person name="Silar P."/>
            <person name="Natvig D.O."/>
            <person name="Lalanne C."/>
            <person name="Gautier V."/>
            <person name="Ament-Velasquez S.L."/>
            <person name="Kruys A."/>
            <person name="Hutchinson M.I."/>
            <person name="Powell A.J."/>
            <person name="Barry K."/>
            <person name="Miller A.N."/>
            <person name="Grigoriev I.V."/>
            <person name="Debuchy R."/>
            <person name="Gladieux P."/>
            <person name="Hiltunen Thoren M."/>
            <person name="Johannesson H."/>
        </authorList>
    </citation>
    <scope>NUCLEOTIDE SEQUENCE</scope>
    <source>
        <strain evidence="2">CBS 168.71</strain>
    </source>
</reference>
<dbReference type="RefSeq" id="XP_062662921.1">
    <property type="nucleotide sequence ID" value="XM_062809074.1"/>
</dbReference>
<evidence type="ECO:0000256" key="1">
    <source>
        <dbReference type="SAM" id="MobiDB-lite"/>
    </source>
</evidence>
<dbReference type="EMBL" id="JAUEPN010000002">
    <property type="protein sequence ID" value="KAK3299407.1"/>
    <property type="molecule type" value="Genomic_DNA"/>
</dbReference>
<dbReference type="AlphaFoldDB" id="A0AAE0HMQ8"/>
<gene>
    <name evidence="2" type="ORF">B0H64DRAFT_99576</name>
</gene>
<accession>A0AAE0HMQ8</accession>
<evidence type="ECO:0000313" key="3">
    <source>
        <dbReference type="Proteomes" id="UP001278766"/>
    </source>
</evidence>
<evidence type="ECO:0000313" key="2">
    <source>
        <dbReference type="EMBL" id="KAK3299407.1"/>
    </source>
</evidence>
<feature type="region of interest" description="Disordered" evidence="1">
    <location>
        <begin position="223"/>
        <end position="251"/>
    </location>
</feature>